<dbReference type="SUPFAM" id="SSF82771">
    <property type="entry name" value="GIY-YIG endonuclease"/>
    <property type="match status" value="1"/>
</dbReference>
<accession>A0A1B1KBC5</accession>
<dbReference type="InterPro" id="IPR035901">
    <property type="entry name" value="GIY-YIG_endonuc_sf"/>
</dbReference>
<feature type="region of interest" description="Disordered" evidence="1">
    <location>
        <begin position="340"/>
        <end position="360"/>
    </location>
</feature>
<name>A0A1B1KBC5_RHOOP</name>
<organism evidence="2 3">
    <name type="scientific">Rhodococcus opacus</name>
    <name type="common">Nocardia opaca</name>
    <dbReference type="NCBI Taxonomy" id="37919"/>
    <lineage>
        <taxon>Bacteria</taxon>
        <taxon>Bacillati</taxon>
        <taxon>Actinomycetota</taxon>
        <taxon>Actinomycetes</taxon>
        <taxon>Mycobacteriales</taxon>
        <taxon>Nocardiaceae</taxon>
        <taxon>Rhodococcus</taxon>
    </lineage>
</organism>
<dbReference type="RefSeq" id="WP_065491883.1">
    <property type="nucleotide sequence ID" value="NZ_CP009111.1"/>
</dbReference>
<evidence type="ECO:0008006" key="4">
    <source>
        <dbReference type="Google" id="ProtNLM"/>
    </source>
</evidence>
<sequence length="534" mass="60842">MSNTDAAAAWADKRGFLPEVPFDDVRSTALPANGPRQSGYYLLRFDNDTYYVGESVDLRSRMAGHAAKWGSEITSVRLLPETASKQELRKYERFLTHELESKKVRLRNVLNASITAGRDALDELLSDEEQARWILNPREYNGGDQTPLKAIPDQEVRYSTAARRYTDAPHSTAVTEVLRTYLESCVPVPRATEFQYWGVRAGTFSGTHSPRRFCVNVGKMETFVVHEDRRVPGELFGFVNVRESVLFPNTRAKWGLRRRHPKVRIRTVHYDDAGSDMVRLQIRGIAELQRLLEDPQVTAAAATLVLDVMRKHYCVYTRYHCPQVVQLVYPEYPRPATPAASAAASVDNSSEPSTNDDAEITGKIMPHTESDDVSQLDEDECYWIVGSGSKRSGRNQVDDFQASGEWRMDPDPRYEPKVLDMRVGERIVVRTRKNVTDDVPFDRRDNSVSVMDFHLRGVITGNPGDGCSVAVDWEDAAPTPRRYYLYTSQDAVWPVGRNVRPEWDDLIAFAFDDQDQDIDYFRNLPFWAPRFGDR</sequence>
<dbReference type="AlphaFoldDB" id="A0A1B1KBC5"/>
<evidence type="ECO:0000313" key="3">
    <source>
        <dbReference type="Proteomes" id="UP000186108"/>
    </source>
</evidence>
<proteinExistence type="predicted"/>
<protein>
    <recommendedName>
        <fullName evidence="4">GIY-YIG domain-containing protein</fullName>
    </recommendedName>
</protein>
<dbReference type="CDD" id="cd00719">
    <property type="entry name" value="GIY-YIG_SF"/>
    <property type="match status" value="1"/>
</dbReference>
<gene>
    <name evidence="2" type="ORF">R1CP_26205</name>
</gene>
<dbReference type="Proteomes" id="UP000186108">
    <property type="component" value="Chromosome"/>
</dbReference>
<dbReference type="EMBL" id="CP009111">
    <property type="protein sequence ID" value="ANS29891.1"/>
    <property type="molecule type" value="Genomic_DNA"/>
</dbReference>
<evidence type="ECO:0000256" key="1">
    <source>
        <dbReference type="SAM" id="MobiDB-lite"/>
    </source>
</evidence>
<reference evidence="2 3" key="1">
    <citation type="submission" date="2014-07" db="EMBL/GenBank/DDBJ databases">
        <authorList>
            <person name="Zhang J.E."/>
            <person name="Yang H."/>
            <person name="Guo J."/>
            <person name="Deng Z."/>
            <person name="Luo H."/>
            <person name="Luo M."/>
            <person name="Zhao B."/>
        </authorList>
    </citation>
    <scope>NUCLEOTIDE SEQUENCE [LARGE SCALE GENOMIC DNA]</scope>
    <source>
        <strain evidence="2 3">1CP</strain>
    </source>
</reference>
<evidence type="ECO:0000313" key="2">
    <source>
        <dbReference type="EMBL" id="ANS29891.1"/>
    </source>
</evidence>